<gene>
    <name evidence="1" type="ORF">FP2_24120</name>
</gene>
<dbReference type="AlphaFoldDB" id="D4K0D6"/>
<dbReference type="PATRIC" id="fig|718252.3.peg.597"/>
<sequence>MCKKRKFIITLSVVLLAGVLSYLQWGRDADVFSTFSDSSKNYCEEHITFTLNRLVVGDKERRADELIQAYRENGFRSVLFSHDLEKPNALYGTVYRSSVGMKYQEPVFTFRYIQKEGTLGAYNLIDNPEKFTLVID</sequence>
<dbReference type="eggNOG" id="ENOG50317E9">
    <property type="taxonomic scope" value="Bacteria"/>
</dbReference>
<organism evidence="1 2">
    <name type="scientific">Faecalibacterium prausnitzii L2-6</name>
    <dbReference type="NCBI Taxonomy" id="718252"/>
    <lineage>
        <taxon>Bacteria</taxon>
        <taxon>Bacillati</taxon>
        <taxon>Bacillota</taxon>
        <taxon>Clostridia</taxon>
        <taxon>Eubacteriales</taxon>
        <taxon>Oscillospiraceae</taxon>
        <taxon>Faecalibacterium</taxon>
    </lineage>
</organism>
<dbReference type="HOGENOM" id="CLU_145931_1_0_9"/>
<proteinExistence type="predicted"/>
<dbReference type="BioCyc" id="FPRA718252:G1375-2049-MONOMER"/>
<accession>D4K0D6</accession>
<reference evidence="1 2" key="2">
    <citation type="submission" date="2010-03" db="EMBL/GenBank/DDBJ databases">
        <authorList>
            <person name="Pajon A."/>
        </authorList>
    </citation>
    <scope>NUCLEOTIDE SEQUENCE [LARGE SCALE GENOMIC DNA]</scope>
    <source>
        <strain evidence="2">L2-6</strain>
    </source>
</reference>
<reference evidence="1 2" key="1">
    <citation type="submission" date="2010-03" db="EMBL/GenBank/DDBJ databases">
        <title>The genome sequence of Faecalibacterium prausnitzii L2/6.</title>
        <authorList>
            <consortium name="metaHIT consortium -- http://www.metahit.eu/"/>
            <person name="Pajon A."/>
            <person name="Turner K."/>
            <person name="Parkhill J."/>
            <person name="Duncan S."/>
            <person name="Flint H."/>
        </authorList>
    </citation>
    <scope>NUCLEOTIDE SEQUENCE [LARGE SCALE GENOMIC DNA]</scope>
    <source>
        <strain evidence="2">L2-6</strain>
    </source>
</reference>
<name>D4K0D6_9FIRM</name>
<dbReference type="RefSeq" id="WP_015565353.1">
    <property type="nucleotide sequence ID" value="NC_021042.1"/>
</dbReference>
<dbReference type="EMBL" id="FP929045">
    <property type="protein sequence ID" value="CBK99735.1"/>
    <property type="molecule type" value="Genomic_DNA"/>
</dbReference>
<dbReference type="Proteomes" id="UP000008804">
    <property type="component" value="Chromosome"/>
</dbReference>
<evidence type="ECO:0000313" key="2">
    <source>
        <dbReference type="Proteomes" id="UP000008804"/>
    </source>
</evidence>
<dbReference type="KEGG" id="fpr:FP2_24120"/>
<keyword evidence="2" id="KW-1185">Reference proteome</keyword>
<protein>
    <submittedName>
        <fullName evidence="1">Uncharacterized protein</fullName>
    </submittedName>
</protein>
<evidence type="ECO:0000313" key="1">
    <source>
        <dbReference type="EMBL" id="CBK99735.1"/>
    </source>
</evidence>